<evidence type="ECO:0000313" key="6">
    <source>
        <dbReference type="EMBL" id="PCC40286.1"/>
    </source>
</evidence>
<sequence>MGRVSTSQPAPHGASSEDHASRVSSMFDGIAGRYDLMNLVMTWGQEPRLVRRTVRRAELSGTPAVLDLATGTGDIAFEILRSHEGAQVTGADFSPEMMAVGKDRPGGDKIAWVEADAMDLPFADESFDAVSHGYLLRNVADIPTTLAEQFRVLKPGGRMVALETSPPPKNIIRPFSTLYIKHVVPRLSHLITKNPEAYEYLSSTTRGFRTPSQVQGLLEEAGFVGVGHELHLFGTLAIHWATKPA</sequence>
<feature type="binding site" evidence="4">
    <location>
        <position position="92"/>
    </location>
    <ligand>
        <name>S-adenosyl-L-methionine</name>
        <dbReference type="ChEBI" id="CHEBI:59789"/>
    </ligand>
</feature>
<comment type="caution">
    <text evidence="4">Lacks conserved residue(s) required for the propagation of feature annotation.</text>
</comment>
<reference evidence="6 7" key="1">
    <citation type="journal article" date="2017" name="Elife">
        <title>Extensive horizontal gene transfer in cheese-associated bacteria.</title>
        <authorList>
            <person name="Bonham K.S."/>
            <person name="Wolfe B.E."/>
            <person name="Dutton R.J."/>
        </authorList>
    </citation>
    <scope>NUCLEOTIDE SEQUENCE [LARGE SCALE GENOMIC DNA]</scope>
    <source>
        <strain evidence="6 7">341_9</strain>
    </source>
</reference>
<keyword evidence="4" id="KW-0474">Menaquinone biosynthesis</keyword>
<comment type="similarity">
    <text evidence="4">Belongs to the class I-like SAM-binding methyltransferase superfamily. MenG/UbiE family.</text>
</comment>
<feature type="binding site" evidence="4">
    <location>
        <begin position="116"/>
        <end position="117"/>
    </location>
    <ligand>
        <name>S-adenosyl-L-methionine</name>
        <dbReference type="ChEBI" id="CHEBI:59789"/>
    </ligand>
</feature>
<dbReference type="GO" id="GO:0043770">
    <property type="term" value="F:demethylmenaquinone methyltransferase activity"/>
    <property type="evidence" value="ECO:0007669"/>
    <property type="project" value="UniProtKB-UniRule"/>
</dbReference>
<dbReference type="PROSITE" id="PS01184">
    <property type="entry name" value="UBIE_2"/>
    <property type="match status" value="1"/>
</dbReference>
<dbReference type="AlphaFoldDB" id="A0A2A3YLQ5"/>
<evidence type="ECO:0000256" key="3">
    <source>
        <dbReference type="ARBA" id="ARBA00022691"/>
    </source>
</evidence>
<comment type="pathway">
    <text evidence="4">Quinol/quinone metabolism; menaquinone biosynthesis; menaquinol from 1,4-dihydroxy-2-naphthoate: step 2/2.</text>
</comment>
<feature type="region of interest" description="Disordered" evidence="5">
    <location>
        <begin position="1"/>
        <end position="21"/>
    </location>
</feature>
<evidence type="ECO:0000256" key="5">
    <source>
        <dbReference type="SAM" id="MobiDB-lite"/>
    </source>
</evidence>
<feature type="binding site" evidence="4">
    <location>
        <position position="72"/>
    </location>
    <ligand>
        <name>S-adenosyl-L-methionine</name>
        <dbReference type="ChEBI" id="CHEBI:59789"/>
    </ligand>
</feature>
<dbReference type="SUPFAM" id="SSF53335">
    <property type="entry name" value="S-adenosyl-L-methionine-dependent methyltransferases"/>
    <property type="match status" value="1"/>
</dbReference>
<dbReference type="PANTHER" id="PTHR43591">
    <property type="entry name" value="METHYLTRANSFERASE"/>
    <property type="match status" value="1"/>
</dbReference>
<comment type="catalytic activity">
    <reaction evidence="4">
        <text>a 2-demethylmenaquinol + S-adenosyl-L-methionine = a menaquinol + S-adenosyl-L-homocysteine + H(+)</text>
        <dbReference type="Rhea" id="RHEA:42640"/>
        <dbReference type="Rhea" id="RHEA-COMP:9539"/>
        <dbReference type="Rhea" id="RHEA-COMP:9563"/>
        <dbReference type="ChEBI" id="CHEBI:15378"/>
        <dbReference type="ChEBI" id="CHEBI:18151"/>
        <dbReference type="ChEBI" id="CHEBI:55437"/>
        <dbReference type="ChEBI" id="CHEBI:57856"/>
        <dbReference type="ChEBI" id="CHEBI:59789"/>
        <dbReference type="EC" id="2.1.1.163"/>
    </reaction>
</comment>
<organism evidence="6 7">
    <name type="scientific">Brachybacterium alimentarium</name>
    <dbReference type="NCBI Taxonomy" id="47845"/>
    <lineage>
        <taxon>Bacteria</taxon>
        <taxon>Bacillati</taxon>
        <taxon>Actinomycetota</taxon>
        <taxon>Actinomycetes</taxon>
        <taxon>Micrococcales</taxon>
        <taxon>Dermabacteraceae</taxon>
        <taxon>Brachybacterium</taxon>
    </lineage>
</organism>
<dbReference type="HAMAP" id="MF_01813">
    <property type="entry name" value="MenG_UbiE_methyltr"/>
    <property type="match status" value="1"/>
</dbReference>
<dbReference type="InterPro" id="IPR023576">
    <property type="entry name" value="UbiE/COQ5_MeTrFase_CS"/>
</dbReference>
<dbReference type="UniPathway" id="UPA00079">
    <property type="reaction ID" value="UER00169"/>
</dbReference>
<keyword evidence="2 4" id="KW-0808">Transferase</keyword>
<keyword evidence="3 4" id="KW-0949">S-adenosyl-L-methionine</keyword>
<dbReference type="PROSITE" id="PS51608">
    <property type="entry name" value="SAM_MT_UBIE"/>
    <property type="match status" value="1"/>
</dbReference>
<proteinExistence type="inferred from homology"/>
<comment type="function">
    <text evidence="4">Methyltransferase required for the conversion of demethylmenaquinol (DMKH2) to menaquinol (MKH2).</text>
</comment>
<dbReference type="EMBL" id="NRGR01000007">
    <property type="protein sequence ID" value="PCC40286.1"/>
    <property type="molecule type" value="Genomic_DNA"/>
</dbReference>
<evidence type="ECO:0000313" key="7">
    <source>
        <dbReference type="Proteomes" id="UP000218598"/>
    </source>
</evidence>
<dbReference type="CDD" id="cd02440">
    <property type="entry name" value="AdoMet_MTases"/>
    <property type="match status" value="1"/>
</dbReference>
<name>A0A2A3YLQ5_9MICO</name>
<dbReference type="PANTHER" id="PTHR43591:SF24">
    <property type="entry name" value="2-METHOXY-6-POLYPRENYL-1,4-BENZOQUINOL METHYLASE, MITOCHONDRIAL"/>
    <property type="match status" value="1"/>
</dbReference>
<dbReference type="NCBIfam" id="TIGR01934">
    <property type="entry name" value="MenG_MenH_UbiE"/>
    <property type="match status" value="1"/>
</dbReference>
<dbReference type="OrthoDB" id="9808140at2"/>
<dbReference type="GO" id="GO:0032259">
    <property type="term" value="P:methylation"/>
    <property type="evidence" value="ECO:0007669"/>
    <property type="project" value="UniProtKB-KW"/>
</dbReference>
<accession>A0A2A3YLQ5</accession>
<keyword evidence="6" id="KW-0830">Ubiquinone</keyword>
<dbReference type="Pfam" id="PF01209">
    <property type="entry name" value="Ubie_methyltran"/>
    <property type="match status" value="1"/>
</dbReference>
<dbReference type="Proteomes" id="UP000218598">
    <property type="component" value="Unassembled WGS sequence"/>
</dbReference>
<evidence type="ECO:0000256" key="4">
    <source>
        <dbReference type="HAMAP-Rule" id="MF_01813"/>
    </source>
</evidence>
<dbReference type="InterPro" id="IPR004033">
    <property type="entry name" value="UbiE/COQ5_MeTrFase"/>
</dbReference>
<dbReference type="EC" id="2.1.1.163" evidence="4"/>
<comment type="caution">
    <text evidence="6">The sequence shown here is derived from an EMBL/GenBank/DDBJ whole genome shotgun (WGS) entry which is preliminary data.</text>
</comment>
<protein>
    <recommendedName>
        <fullName evidence="4">Demethylmenaquinone methyltransferase</fullName>
        <ecNumber evidence="4">2.1.1.163</ecNumber>
    </recommendedName>
</protein>
<evidence type="ECO:0000256" key="2">
    <source>
        <dbReference type="ARBA" id="ARBA00022679"/>
    </source>
</evidence>
<keyword evidence="1 4" id="KW-0489">Methyltransferase</keyword>
<gene>
    <name evidence="4" type="primary">menG</name>
    <name evidence="6" type="ORF">CIK66_03815</name>
</gene>
<dbReference type="Gene3D" id="3.40.50.150">
    <property type="entry name" value="Vaccinia Virus protein VP39"/>
    <property type="match status" value="1"/>
</dbReference>
<keyword evidence="7" id="KW-1185">Reference proteome</keyword>
<dbReference type="GO" id="GO:0009234">
    <property type="term" value="P:menaquinone biosynthetic process"/>
    <property type="evidence" value="ECO:0007669"/>
    <property type="project" value="UniProtKB-UniRule"/>
</dbReference>
<dbReference type="InterPro" id="IPR029063">
    <property type="entry name" value="SAM-dependent_MTases_sf"/>
</dbReference>
<evidence type="ECO:0000256" key="1">
    <source>
        <dbReference type="ARBA" id="ARBA00022603"/>
    </source>
</evidence>